<comment type="subunit">
    <text evidence="2">Heterodimer of SbcC and SbcD.</text>
</comment>
<feature type="non-terminal residue" evidence="4">
    <location>
        <position position="1"/>
    </location>
</feature>
<comment type="caution">
    <text evidence="4">The sequence shown here is derived from an EMBL/GenBank/DDBJ whole genome shotgun (WGS) entry which is preliminary data.</text>
</comment>
<keyword evidence="5" id="KW-1185">Reference proteome</keyword>
<evidence type="ECO:0000256" key="1">
    <source>
        <dbReference type="ARBA" id="ARBA00006930"/>
    </source>
</evidence>
<dbReference type="PANTHER" id="PTHR32114:SF2">
    <property type="entry name" value="ABC TRANSPORTER ABCH.3"/>
    <property type="match status" value="1"/>
</dbReference>
<organism evidence="4 5">
    <name type="scientific">Streptomyces rhizosphaericus</name>
    <dbReference type="NCBI Taxonomy" id="114699"/>
    <lineage>
        <taxon>Bacteria</taxon>
        <taxon>Bacillati</taxon>
        <taxon>Actinomycetota</taxon>
        <taxon>Actinomycetes</taxon>
        <taxon>Kitasatosporales</taxon>
        <taxon>Streptomycetaceae</taxon>
        <taxon>Streptomyces</taxon>
        <taxon>Streptomyces violaceusniger group</taxon>
    </lineage>
</organism>
<reference evidence="4" key="1">
    <citation type="submission" date="2020-02" db="EMBL/GenBank/DDBJ databases">
        <title>A new Streptomyces sp. for controlling soil-borne diseases.</title>
        <authorList>
            <person name="Li X."/>
            <person name="Tian Y."/>
            <person name="Gao K."/>
        </authorList>
    </citation>
    <scope>NUCLEOTIDE SEQUENCE [LARGE SCALE GENOMIC DNA]</scope>
    <source>
        <strain evidence="4">0250</strain>
    </source>
</reference>
<sequence length="222" mass="23752">EVSAADAAARTRCEELDALSARAVADARRLAPLRAEHDRIARLASLAAGTSADNERRMRLEAYVLAARLEQVAAAASVRLRHMSSGRYTLVHSDARSGGRGRSGLGLHVVDAWTGSERDTATLSGGETFSASLALALGLADVVTDEAGGVRLDTLFIDEGFGSLDEQTLDEVMDVLDSLRERDRTVGIVSHVADLRRRIPAQLEVVKGRQGSAVRHRTTAVQ</sequence>
<evidence type="ECO:0000313" key="4">
    <source>
        <dbReference type="EMBL" id="NEW76228.1"/>
    </source>
</evidence>
<evidence type="ECO:0000256" key="3">
    <source>
        <dbReference type="ARBA" id="ARBA00013368"/>
    </source>
</evidence>
<protein>
    <recommendedName>
        <fullName evidence="3">Nuclease SbcCD subunit C</fullName>
    </recommendedName>
</protein>
<name>A0A6G4ASK0_9ACTN</name>
<evidence type="ECO:0000313" key="5">
    <source>
        <dbReference type="Proteomes" id="UP000476310"/>
    </source>
</evidence>
<proteinExistence type="inferred from homology"/>
<dbReference type="SUPFAM" id="SSF52540">
    <property type="entry name" value="P-loop containing nucleoside triphosphate hydrolases"/>
    <property type="match status" value="1"/>
</dbReference>
<accession>A0A6G4ASK0</accession>
<dbReference type="Gene3D" id="3.40.50.300">
    <property type="entry name" value="P-loop containing nucleotide triphosphate hydrolases"/>
    <property type="match status" value="1"/>
</dbReference>
<dbReference type="RefSeq" id="WP_284711777.1">
    <property type="nucleotide sequence ID" value="NZ_JAAIKT010000077.1"/>
</dbReference>
<evidence type="ECO:0000256" key="2">
    <source>
        <dbReference type="ARBA" id="ARBA00011322"/>
    </source>
</evidence>
<dbReference type="EMBL" id="JAAIKT010000077">
    <property type="protein sequence ID" value="NEW76228.1"/>
    <property type="molecule type" value="Genomic_DNA"/>
</dbReference>
<dbReference type="Proteomes" id="UP000476310">
    <property type="component" value="Unassembled WGS sequence"/>
</dbReference>
<dbReference type="Pfam" id="PF13558">
    <property type="entry name" value="SbcC_Walker_B"/>
    <property type="match status" value="1"/>
</dbReference>
<dbReference type="AlphaFoldDB" id="A0A6G4ASK0"/>
<gene>
    <name evidence="4" type="ORF">G4H13_39205</name>
</gene>
<dbReference type="PANTHER" id="PTHR32114">
    <property type="entry name" value="ABC TRANSPORTER ABCH.3"/>
    <property type="match status" value="1"/>
</dbReference>
<comment type="similarity">
    <text evidence="1">Belongs to the SMC family. SbcC subfamily.</text>
</comment>
<dbReference type="InterPro" id="IPR027417">
    <property type="entry name" value="P-loop_NTPase"/>
</dbReference>